<accession>A0A9Q3DN91</accession>
<gene>
    <name evidence="2" type="ORF">O181_046310</name>
</gene>
<evidence type="ECO:0000256" key="1">
    <source>
        <dbReference type="SAM" id="MobiDB-lite"/>
    </source>
</evidence>
<proteinExistence type="predicted"/>
<organism evidence="2 3">
    <name type="scientific">Austropuccinia psidii MF-1</name>
    <dbReference type="NCBI Taxonomy" id="1389203"/>
    <lineage>
        <taxon>Eukaryota</taxon>
        <taxon>Fungi</taxon>
        <taxon>Dikarya</taxon>
        <taxon>Basidiomycota</taxon>
        <taxon>Pucciniomycotina</taxon>
        <taxon>Pucciniomycetes</taxon>
        <taxon>Pucciniales</taxon>
        <taxon>Sphaerophragmiaceae</taxon>
        <taxon>Austropuccinia</taxon>
    </lineage>
</organism>
<protein>
    <submittedName>
        <fullName evidence="2">Uncharacterized protein</fullName>
    </submittedName>
</protein>
<reference evidence="2" key="1">
    <citation type="submission" date="2021-03" db="EMBL/GenBank/DDBJ databases">
        <title>Draft genome sequence of rust myrtle Austropuccinia psidii MF-1, a brazilian biotype.</title>
        <authorList>
            <person name="Quecine M.C."/>
            <person name="Pachon D.M.R."/>
            <person name="Bonatelli M.L."/>
            <person name="Correr F.H."/>
            <person name="Franceschini L.M."/>
            <person name="Leite T.F."/>
            <person name="Margarido G.R.A."/>
            <person name="Almeida C.A."/>
            <person name="Ferrarezi J.A."/>
            <person name="Labate C.A."/>
        </authorList>
    </citation>
    <scope>NUCLEOTIDE SEQUENCE</scope>
    <source>
        <strain evidence="2">MF-1</strain>
    </source>
</reference>
<feature type="region of interest" description="Disordered" evidence="1">
    <location>
        <begin position="1"/>
        <end position="28"/>
    </location>
</feature>
<dbReference type="EMBL" id="AVOT02019187">
    <property type="protein sequence ID" value="MBW0506595.1"/>
    <property type="molecule type" value="Genomic_DNA"/>
</dbReference>
<evidence type="ECO:0000313" key="3">
    <source>
        <dbReference type="Proteomes" id="UP000765509"/>
    </source>
</evidence>
<dbReference type="AlphaFoldDB" id="A0A9Q3DN91"/>
<name>A0A9Q3DN91_9BASI</name>
<evidence type="ECO:0000313" key="2">
    <source>
        <dbReference type="EMBL" id="MBW0506595.1"/>
    </source>
</evidence>
<dbReference type="Proteomes" id="UP000765509">
    <property type="component" value="Unassembled WGS sequence"/>
</dbReference>
<comment type="caution">
    <text evidence="2">The sequence shown here is derived from an EMBL/GenBank/DDBJ whole genome shotgun (WGS) entry which is preliminary data.</text>
</comment>
<sequence>MSPSPALSKPPPSHLALLMNPTPDTPKDDNHMIIPEIYESKPGFLTQSQHNSQPNILAIILQNLENLENKETNTNLPANLETLITFNNSKKEQGPSNKQVSPSHSNQPTGATTQPSFAAITAGTRSMNKQTLPRRLPPEICQNHPQETNRFKKYHIVIRSKFGTPKPFEKISLQEACSTINKVLIEINATCNNTPIGIRAFKQYQERKLACCWRTGSPGLIGKIHSCPTYEPWTNLHTWLPLTHQNWHRLTSADTPKRKEDKPHACIYINK</sequence>
<keyword evidence="3" id="KW-1185">Reference proteome</keyword>
<feature type="region of interest" description="Disordered" evidence="1">
    <location>
        <begin position="89"/>
        <end position="114"/>
    </location>
</feature>